<comment type="catalytic activity">
    <reaction evidence="9 10">
        <text>uridine(1498) in 16S rRNA + S-adenosyl-L-methionine = N(3)-methyluridine(1498) in 16S rRNA + S-adenosyl-L-homocysteine + H(+)</text>
        <dbReference type="Rhea" id="RHEA:42920"/>
        <dbReference type="Rhea" id="RHEA-COMP:10283"/>
        <dbReference type="Rhea" id="RHEA-COMP:10284"/>
        <dbReference type="ChEBI" id="CHEBI:15378"/>
        <dbReference type="ChEBI" id="CHEBI:57856"/>
        <dbReference type="ChEBI" id="CHEBI:59789"/>
        <dbReference type="ChEBI" id="CHEBI:65315"/>
        <dbReference type="ChEBI" id="CHEBI:74502"/>
        <dbReference type="EC" id="2.1.1.193"/>
    </reaction>
</comment>
<evidence type="ECO:0000256" key="9">
    <source>
        <dbReference type="ARBA" id="ARBA00047944"/>
    </source>
</evidence>
<dbReference type="SUPFAM" id="SSF88697">
    <property type="entry name" value="PUA domain-like"/>
    <property type="match status" value="1"/>
</dbReference>
<evidence type="ECO:0000256" key="10">
    <source>
        <dbReference type="PIRNR" id="PIRNR015601"/>
    </source>
</evidence>
<dbReference type="CDD" id="cd18084">
    <property type="entry name" value="RsmE-like"/>
    <property type="match status" value="1"/>
</dbReference>
<dbReference type="GO" id="GO:0008168">
    <property type="term" value="F:methyltransferase activity"/>
    <property type="evidence" value="ECO:0007669"/>
    <property type="project" value="UniProtKB-KW"/>
</dbReference>
<feature type="domain" description="Ribosomal RNA small subunit methyltransferase E methyltransferase" evidence="11">
    <location>
        <begin position="71"/>
        <end position="225"/>
    </location>
</feature>
<evidence type="ECO:0000256" key="2">
    <source>
        <dbReference type="ARBA" id="ARBA00005528"/>
    </source>
</evidence>
<evidence type="ECO:0000256" key="4">
    <source>
        <dbReference type="ARBA" id="ARBA00022552"/>
    </source>
</evidence>
<comment type="caution">
    <text evidence="13">The sequence shown here is derived from an EMBL/GenBank/DDBJ whole genome shotgun (WGS) entry which is preliminary data.</text>
</comment>
<keyword evidence="3 10" id="KW-0963">Cytoplasm</keyword>
<dbReference type="GO" id="GO:0032259">
    <property type="term" value="P:methylation"/>
    <property type="evidence" value="ECO:0007669"/>
    <property type="project" value="UniProtKB-KW"/>
</dbReference>
<name>A0ABT3CNF6_9BACT</name>
<evidence type="ECO:0000256" key="8">
    <source>
        <dbReference type="ARBA" id="ARBA00025699"/>
    </source>
</evidence>
<dbReference type="PIRSF" id="PIRSF015601">
    <property type="entry name" value="MTase_slr0722"/>
    <property type="match status" value="1"/>
</dbReference>
<dbReference type="NCBIfam" id="TIGR00046">
    <property type="entry name" value="RsmE family RNA methyltransferase"/>
    <property type="match status" value="1"/>
</dbReference>
<dbReference type="Gene3D" id="3.40.1280.10">
    <property type="match status" value="1"/>
</dbReference>
<organism evidence="13 14">
    <name type="scientific">Reichenbachiella ulvae</name>
    <dbReference type="NCBI Taxonomy" id="2980104"/>
    <lineage>
        <taxon>Bacteria</taxon>
        <taxon>Pseudomonadati</taxon>
        <taxon>Bacteroidota</taxon>
        <taxon>Cytophagia</taxon>
        <taxon>Cytophagales</taxon>
        <taxon>Reichenbachiellaceae</taxon>
        <taxon>Reichenbachiella</taxon>
    </lineage>
</organism>
<dbReference type="PANTHER" id="PTHR30027">
    <property type="entry name" value="RIBOSOMAL RNA SMALL SUBUNIT METHYLTRANSFERASE E"/>
    <property type="match status" value="1"/>
</dbReference>
<feature type="domain" description="Ribosomal RNA small subunit methyltransferase E PUA-like" evidence="12">
    <location>
        <begin position="16"/>
        <end position="62"/>
    </location>
</feature>
<evidence type="ECO:0000259" key="12">
    <source>
        <dbReference type="Pfam" id="PF20260"/>
    </source>
</evidence>
<keyword evidence="6 10" id="KW-0808">Transferase</keyword>
<dbReference type="Proteomes" id="UP001300692">
    <property type="component" value="Unassembled WGS sequence"/>
</dbReference>
<evidence type="ECO:0000313" key="13">
    <source>
        <dbReference type="EMBL" id="MCV9385139.1"/>
    </source>
</evidence>
<dbReference type="InterPro" id="IPR029028">
    <property type="entry name" value="Alpha/beta_knot_MTases"/>
</dbReference>
<dbReference type="Pfam" id="PF04452">
    <property type="entry name" value="Methyltrans_RNA"/>
    <property type="match status" value="1"/>
</dbReference>
<keyword evidence="5 10" id="KW-0489">Methyltransferase</keyword>
<dbReference type="InterPro" id="IPR046886">
    <property type="entry name" value="RsmE_MTase_dom"/>
</dbReference>
<keyword evidence="4 10" id="KW-0698">rRNA processing</keyword>
<evidence type="ECO:0000259" key="11">
    <source>
        <dbReference type="Pfam" id="PF04452"/>
    </source>
</evidence>
<dbReference type="PANTHER" id="PTHR30027:SF3">
    <property type="entry name" value="16S RRNA (URACIL(1498)-N(3))-METHYLTRANSFERASE"/>
    <property type="match status" value="1"/>
</dbReference>
<comment type="function">
    <text evidence="8 10">Specifically methylates the N3 position of the uracil ring of uridine 1498 (m3U1498) in 16S rRNA. Acts on the fully assembled 30S ribosomal subunit.</text>
</comment>
<evidence type="ECO:0000256" key="6">
    <source>
        <dbReference type="ARBA" id="ARBA00022679"/>
    </source>
</evidence>
<dbReference type="InterPro" id="IPR006700">
    <property type="entry name" value="RsmE"/>
</dbReference>
<keyword evidence="14" id="KW-1185">Reference proteome</keyword>
<evidence type="ECO:0000313" key="14">
    <source>
        <dbReference type="Proteomes" id="UP001300692"/>
    </source>
</evidence>
<evidence type="ECO:0000256" key="1">
    <source>
        <dbReference type="ARBA" id="ARBA00004496"/>
    </source>
</evidence>
<evidence type="ECO:0000256" key="5">
    <source>
        <dbReference type="ARBA" id="ARBA00022603"/>
    </source>
</evidence>
<dbReference type="Gene3D" id="2.40.240.20">
    <property type="entry name" value="Hypothetical PUA domain-like, domain 1"/>
    <property type="match status" value="1"/>
</dbReference>
<accession>A0ABT3CNF6</accession>
<dbReference type="InterPro" id="IPR015947">
    <property type="entry name" value="PUA-like_sf"/>
</dbReference>
<dbReference type="Pfam" id="PF20260">
    <property type="entry name" value="PUA_4"/>
    <property type="match status" value="1"/>
</dbReference>
<protein>
    <recommendedName>
        <fullName evidence="10">Ribosomal RNA small subunit methyltransferase E</fullName>
        <ecNumber evidence="10">2.1.1.193</ecNumber>
    </recommendedName>
</protein>
<dbReference type="InterPro" id="IPR046887">
    <property type="entry name" value="RsmE_PUA-like"/>
</dbReference>
<dbReference type="NCBIfam" id="NF008702">
    <property type="entry name" value="PRK11713.6-1"/>
    <property type="match status" value="1"/>
</dbReference>
<keyword evidence="7 10" id="KW-0949">S-adenosyl-L-methionine</keyword>
<dbReference type="EMBL" id="JAOYOD010000001">
    <property type="protein sequence ID" value="MCV9385139.1"/>
    <property type="molecule type" value="Genomic_DNA"/>
</dbReference>
<evidence type="ECO:0000256" key="7">
    <source>
        <dbReference type="ARBA" id="ARBA00022691"/>
    </source>
</evidence>
<proteinExistence type="inferred from homology"/>
<evidence type="ECO:0000256" key="3">
    <source>
        <dbReference type="ARBA" id="ARBA00022490"/>
    </source>
</evidence>
<comment type="subcellular location">
    <subcellularLocation>
        <location evidence="1 10">Cytoplasm</location>
    </subcellularLocation>
</comment>
<comment type="similarity">
    <text evidence="2 10">Belongs to the RNA methyltransferase RsmE family.</text>
</comment>
<sequence length="232" mass="26331">MNFYYHPDPASDLTLSQEESSHAVKVLRKKTGDTLHLMDGIGGKYEAEITEANFRKCEFKILKKEEMAPREAQIHIGIAPTKNIDRLEWFVEKACELGVDQITIFITQHTERKKVKLDRLEKKAISAMKQSKSFWKCKIHWADKFPAFLSSTMEEQRFIAYVETGEESALRQLLQAEKDTIILIGPEGDFSPEEVKLATDAGFTAVNLGKNVLRTETAGIIAAHTFNLINGW</sequence>
<reference evidence="13 14" key="1">
    <citation type="submission" date="2022-10" db="EMBL/GenBank/DDBJ databases">
        <title>Comparative genomics and taxonomic characterization of three novel marine species of genus Reichenbachiella exhibiting antioxidant and polysaccharide degradation activities.</title>
        <authorList>
            <person name="Muhammad N."/>
            <person name="Lee Y.-J."/>
            <person name="Ko J."/>
            <person name="Kim S.-G."/>
        </authorList>
    </citation>
    <scope>NUCLEOTIDE SEQUENCE [LARGE SCALE GENOMIC DNA]</scope>
    <source>
        <strain evidence="13 14">ABR2-5</strain>
    </source>
</reference>
<dbReference type="SUPFAM" id="SSF75217">
    <property type="entry name" value="alpha/beta knot"/>
    <property type="match status" value="1"/>
</dbReference>
<gene>
    <name evidence="13" type="ORF">N7U62_00610</name>
</gene>
<dbReference type="EC" id="2.1.1.193" evidence="10"/>
<dbReference type="InterPro" id="IPR029026">
    <property type="entry name" value="tRNA_m1G_MTases_N"/>
</dbReference>
<dbReference type="RefSeq" id="WP_264135934.1">
    <property type="nucleotide sequence ID" value="NZ_JAOYOD010000001.1"/>
</dbReference>